<dbReference type="OMA" id="HMDIVRM"/>
<dbReference type="InterPro" id="IPR036770">
    <property type="entry name" value="Ankyrin_rpt-contain_sf"/>
</dbReference>
<dbReference type="HOGENOM" id="CLU_000134_58_0_1"/>
<organism evidence="4 5">
    <name type="scientific">Nematostella vectensis</name>
    <name type="common">Starlet sea anemone</name>
    <dbReference type="NCBI Taxonomy" id="45351"/>
    <lineage>
        <taxon>Eukaryota</taxon>
        <taxon>Metazoa</taxon>
        <taxon>Cnidaria</taxon>
        <taxon>Anthozoa</taxon>
        <taxon>Hexacorallia</taxon>
        <taxon>Actiniaria</taxon>
        <taxon>Edwardsiidae</taxon>
        <taxon>Nematostella</taxon>
    </lineage>
</organism>
<dbReference type="InterPro" id="IPR051165">
    <property type="entry name" value="Multifunctional_ANK_Repeat"/>
</dbReference>
<dbReference type="PANTHER" id="PTHR24123">
    <property type="entry name" value="ANKYRIN REPEAT-CONTAINING"/>
    <property type="match status" value="1"/>
</dbReference>
<keyword evidence="1" id="KW-0677">Repeat</keyword>
<dbReference type="STRING" id="45351.A7T238"/>
<accession>A7T238</accession>
<feature type="repeat" description="ANK" evidence="3">
    <location>
        <begin position="110"/>
        <end position="143"/>
    </location>
</feature>
<evidence type="ECO:0000256" key="2">
    <source>
        <dbReference type="ARBA" id="ARBA00023043"/>
    </source>
</evidence>
<proteinExistence type="predicted"/>
<gene>
    <name evidence="4" type="ORF">NEMVEDRAFT_v1g221185</name>
</gene>
<evidence type="ECO:0000256" key="1">
    <source>
        <dbReference type="ARBA" id="ARBA00022737"/>
    </source>
</evidence>
<evidence type="ECO:0000256" key="3">
    <source>
        <dbReference type="PROSITE-ProRule" id="PRU00023"/>
    </source>
</evidence>
<dbReference type="EMBL" id="DS470194">
    <property type="protein sequence ID" value="EDO29974.1"/>
    <property type="molecule type" value="Genomic_DNA"/>
</dbReference>
<reference evidence="4 5" key="1">
    <citation type="journal article" date="2007" name="Science">
        <title>Sea anemone genome reveals ancestral eumetazoan gene repertoire and genomic organization.</title>
        <authorList>
            <person name="Putnam N.H."/>
            <person name="Srivastava M."/>
            <person name="Hellsten U."/>
            <person name="Dirks B."/>
            <person name="Chapman J."/>
            <person name="Salamov A."/>
            <person name="Terry A."/>
            <person name="Shapiro H."/>
            <person name="Lindquist E."/>
            <person name="Kapitonov V.V."/>
            <person name="Jurka J."/>
            <person name="Genikhovich G."/>
            <person name="Grigoriev I.V."/>
            <person name="Lucas S.M."/>
            <person name="Steele R.E."/>
            <person name="Finnerty J.R."/>
            <person name="Technau U."/>
            <person name="Martindale M.Q."/>
            <person name="Rokhsar D.S."/>
        </authorList>
    </citation>
    <scope>NUCLEOTIDE SEQUENCE [LARGE SCALE GENOMIC DNA]</scope>
    <source>
        <strain evidence="5">CH2 X CH6</strain>
    </source>
</reference>
<protein>
    <submittedName>
        <fullName evidence="4">Uncharacterized protein</fullName>
    </submittedName>
</protein>
<dbReference type="eggNOG" id="KOG4177">
    <property type="taxonomic scope" value="Eukaryota"/>
</dbReference>
<feature type="non-terminal residue" evidence="4">
    <location>
        <position position="1"/>
    </location>
</feature>
<dbReference type="PROSITE" id="PS50297">
    <property type="entry name" value="ANK_REP_REGION"/>
    <property type="match status" value="5"/>
</dbReference>
<dbReference type="InterPro" id="IPR002110">
    <property type="entry name" value="Ankyrin_rpt"/>
</dbReference>
<keyword evidence="2 3" id="KW-0040">ANK repeat</keyword>
<evidence type="ECO:0000313" key="5">
    <source>
        <dbReference type="Proteomes" id="UP000001593"/>
    </source>
</evidence>
<dbReference type="Gene3D" id="1.25.40.20">
    <property type="entry name" value="Ankyrin repeat-containing domain"/>
    <property type="match status" value="5"/>
</dbReference>
<evidence type="ECO:0000313" key="4">
    <source>
        <dbReference type="EMBL" id="EDO29974.1"/>
    </source>
</evidence>
<feature type="non-terminal residue" evidence="4">
    <location>
        <position position="791"/>
    </location>
</feature>
<feature type="repeat" description="ANK" evidence="3">
    <location>
        <begin position="40"/>
        <end position="72"/>
    </location>
</feature>
<dbReference type="PANTHER" id="PTHR24123:SF33">
    <property type="entry name" value="PROTEIN HOS4"/>
    <property type="match status" value="1"/>
</dbReference>
<name>A7T238_NEMVE</name>
<feature type="repeat" description="ANK" evidence="3">
    <location>
        <begin position="234"/>
        <end position="266"/>
    </location>
</feature>
<feature type="repeat" description="ANK" evidence="3">
    <location>
        <begin position="522"/>
        <end position="554"/>
    </location>
</feature>
<keyword evidence="5" id="KW-1185">Reference proteome</keyword>
<feature type="repeat" description="ANK" evidence="3">
    <location>
        <begin position="646"/>
        <end position="678"/>
    </location>
</feature>
<dbReference type="Pfam" id="PF12796">
    <property type="entry name" value="Ank_2"/>
    <property type="match status" value="5"/>
</dbReference>
<dbReference type="Pfam" id="PF00023">
    <property type="entry name" value="Ank"/>
    <property type="match status" value="1"/>
</dbReference>
<dbReference type="SUPFAM" id="SSF48403">
    <property type="entry name" value="Ankyrin repeat"/>
    <property type="match status" value="3"/>
</dbReference>
<dbReference type="PROSITE" id="PS50088">
    <property type="entry name" value="ANK_REPEAT"/>
    <property type="match status" value="5"/>
</dbReference>
<dbReference type="AlphaFoldDB" id="A7T238"/>
<sequence length="791" mass="87154">KFTCLHFLTRHKDEGTPTCLQVLLGRLAACHDVINSRDRHGRTPLQLAVKWNNLHAVEALVKAGVNLNLKSHNADEDFFGTALIMACDNKLQVVKALIEGKADVNLTDKQNRTALSYAVSSNTATPMVQSLLEAGAHVNTADSHARTPLHYAVNATTGGFESLTETEDLVIKHGGDIAAQDIKGRIPLHYAFVKLKKHTDASLSDPVSICSLLLEAMAEHGKDMSKLLNTHDKFGQTPLHRAAIRGATICCLNLLQRGARIDAIDNDGNTPFSLAARHGHHSCAMMFIQMNAPARCDVITPVTPEQRNKYEKQRRSAMWVWQETVNLHPPTPVIVSAFRSVVEHGWQGVAHLMLDTAGLDFMVALRAVFEARKMDLAWTLLRKQRKDSSIQETDSNGLSLLHLLAEFATTFGDVENKVTIAILEYQLEERGVSPSALDSRGALPLHYAAINGNKGLCELLLRYNPSTLNVADPNGMTPLACAFETTSNLATRFELIKMLVSAKPRTLDICYQIGKDDDPDHDSTTPLIQAALHGNENIVKTFLDNNASVNFPKANGRTALMEVIRANEEDMAKVLLYGTIDRAKWTGASTSVDMSAKDKDGWTVVHHCVQNREVRPDPYERMLVSAKPRTLDICYQIGKDDDPDHDSTTPLIQAALHGNENIVKTFLDNNASVNFPKANGRTALMEVIRANEEDMAKVLLYGTIDRAKWTGASTSVDMSAKDKDGWTVVHHCVQNREYGSSENVSMLRLLAKFNSPLTAPDNTGHSPLYYAERQGSGRMEAVLRELIGCAE</sequence>
<dbReference type="SMART" id="SM00248">
    <property type="entry name" value="ANK"/>
    <property type="match status" value="15"/>
</dbReference>
<dbReference type="InParanoid" id="A7T238"/>
<dbReference type="Proteomes" id="UP000001593">
    <property type="component" value="Unassembled WGS sequence"/>
</dbReference>